<accession>A0ABN3EXV6</accession>
<keyword evidence="2" id="KW-1185">Reference proteome</keyword>
<evidence type="ECO:0000313" key="1">
    <source>
        <dbReference type="EMBL" id="GAA2276730.1"/>
    </source>
</evidence>
<gene>
    <name evidence="1" type="ORF">GCM10010430_73290</name>
</gene>
<protein>
    <recommendedName>
        <fullName evidence="3">Thioredoxin domain-containing protein</fullName>
    </recommendedName>
</protein>
<comment type="caution">
    <text evidence="1">The sequence shown here is derived from an EMBL/GenBank/DDBJ whole genome shotgun (WGS) entry which is preliminary data.</text>
</comment>
<reference evidence="1 2" key="1">
    <citation type="journal article" date="2019" name="Int. J. Syst. Evol. Microbiol.">
        <title>The Global Catalogue of Microorganisms (GCM) 10K type strain sequencing project: providing services to taxonomists for standard genome sequencing and annotation.</title>
        <authorList>
            <consortium name="The Broad Institute Genomics Platform"/>
            <consortium name="The Broad Institute Genome Sequencing Center for Infectious Disease"/>
            <person name="Wu L."/>
            <person name="Ma J."/>
        </authorList>
    </citation>
    <scope>NUCLEOTIDE SEQUENCE [LARGE SCALE GENOMIC DNA]</scope>
    <source>
        <strain evidence="1 2">JCM 7356</strain>
    </source>
</reference>
<evidence type="ECO:0000313" key="2">
    <source>
        <dbReference type="Proteomes" id="UP001500305"/>
    </source>
</evidence>
<dbReference type="EMBL" id="BAAATR010000055">
    <property type="protein sequence ID" value="GAA2276730.1"/>
    <property type="molecule type" value="Genomic_DNA"/>
</dbReference>
<name>A0ABN3EXV6_9ACTN</name>
<organism evidence="1 2">
    <name type="scientific">Kitasatospora cystarginea</name>
    <dbReference type="NCBI Taxonomy" id="58350"/>
    <lineage>
        <taxon>Bacteria</taxon>
        <taxon>Bacillati</taxon>
        <taxon>Actinomycetota</taxon>
        <taxon>Actinomycetes</taxon>
        <taxon>Kitasatosporales</taxon>
        <taxon>Streptomycetaceae</taxon>
        <taxon>Kitasatospora</taxon>
    </lineage>
</organism>
<dbReference type="SUPFAM" id="SSF52833">
    <property type="entry name" value="Thioredoxin-like"/>
    <property type="match status" value="1"/>
</dbReference>
<evidence type="ECO:0008006" key="3">
    <source>
        <dbReference type="Google" id="ProtNLM"/>
    </source>
</evidence>
<sequence length="183" mass="18712">MTLCVLTAVLGIATTVNLMLTCAVIRRLREIESRPAGSDDKLPAVGTRVGEFSAETVAGQHIDRSDVAAGDSLVGFFLVGCAPCAKLTDALTSGADLSLLDPLFFVSGDAASAEAQEIAAKLGRVGRVALIGAEPELTDAFGGIGTYPILLRVRDGVISQAGRTLDSVVAVPSAGSVRTEAQA</sequence>
<dbReference type="Proteomes" id="UP001500305">
    <property type="component" value="Unassembled WGS sequence"/>
</dbReference>
<dbReference type="InterPro" id="IPR036249">
    <property type="entry name" value="Thioredoxin-like_sf"/>
</dbReference>
<proteinExistence type="predicted"/>